<sequence>MCFKADRSLRRASASQEFPMSKWKTRELTRACIFSGLLALLMGCDNDGGNTTSTPATDGTFVAEVKKDENDKKIDDKNVPDEPVVGIVTAVPDTEPEKVISDPRAPTQTIVTEGGAETYEPPAKRFIETAPDTTSNPTYHSSPPLKYDLGNLVTMNTDDSITFANGKALVTPVKGRLFFPESPRKASTTPERFPIIIFLHGMHSWFEPSYEGYDYLAKDLAEHGYVVVSIDANVINSTNFDDSSGLSRAQLVLGMLDRLRQIDGFGQVDFGGNRGKLDPLRGSLDFTRIGLMGHSRGGQGIVNTILFNETRSGVTEEELKERLMHLPTPLEALRKAFSLAPDETLQQLISLVPQGFSALKSAFQIDDALAKKIIDTVTDPSGMKTAYPDLIDAIIPASAANPIHIDDQKLREAISKYNIFYASGSKNTNGKDASYYTFKGAFLVGPTDFGGNSGLSNVPLAVLLPSCDGDMANLQGATTYDRNRFGHAGDIAPRYQIVVNGANHNYYNTEWKSDDFSSRRGPDYCQEKPDPSDSIRLSREDQRKGGMFIINSFMRYHVGGERKFASWWNGIAQLPENACPVGKGPCDERVVLTVQKADPGRKLIQRFEWADSLRRNLIGGTMTLSGFDATARCTMPSIANRAGKCSLRRLPDFAWIVDEYGPIKGLLSIADHAELAWSKPNASIVAELKDLSANDYDSLTFRVAVVRPMGQEVLVTLTDTANRSYTITASDFTNALYNAPRAKTYPFRQVPVANASTGSRNPDEATRSMIDLTGQQAAFEVPSTIVVKTKPEPERVPDPASDIPLLDHKDDAPYANGQVKMLLNMVAIPLKAFRGVDLAHLKELKLAFPKESGKVAITDIELQNFGRDQRIAEIALSQGAIVGGTTGGGVALGGNGGQPKPEDKVLLISQ</sequence>
<dbReference type="EMBL" id="PGGN01000001">
    <property type="protein sequence ID" value="PSH59725.1"/>
    <property type="molecule type" value="Genomic_DNA"/>
</dbReference>
<dbReference type="SUPFAM" id="SSF53474">
    <property type="entry name" value="alpha/beta-Hydrolases"/>
    <property type="match status" value="1"/>
</dbReference>
<proteinExistence type="predicted"/>
<keyword evidence="1" id="KW-0378">Hydrolase</keyword>
<gene>
    <name evidence="5" type="ORF">CU100_02870</name>
</gene>
<reference evidence="6" key="1">
    <citation type="submission" date="2017-11" db="EMBL/GenBank/DDBJ databases">
        <authorList>
            <person name="Kuznetsova I."/>
            <person name="Sazanova A."/>
            <person name="Chirak E."/>
            <person name="Safronova V."/>
            <person name="Willems A."/>
        </authorList>
    </citation>
    <scope>NUCLEOTIDE SEQUENCE [LARGE SCALE GENOMIC DNA]</scope>
    <source>
        <strain evidence="6">PEPV15</strain>
    </source>
</reference>
<feature type="region of interest" description="Disordered" evidence="4">
    <location>
        <begin position="514"/>
        <end position="537"/>
    </location>
</feature>
<evidence type="ECO:0000256" key="2">
    <source>
        <dbReference type="ARBA" id="ARBA00022963"/>
    </source>
</evidence>
<organism evidence="5 6">
    <name type="scientific">Phyllobacterium endophyticum</name>
    <dbReference type="NCBI Taxonomy" id="1149773"/>
    <lineage>
        <taxon>Bacteria</taxon>
        <taxon>Pseudomonadati</taxon>
        <taxon>Pseudomonadota</taxon>
        <taxon>Alphaproteobacteria</taxon>
        <taxon>Hyphomicrobiales</taxon>
        <taxon>Phyllobacteriaceae</taxon>
        <taxon>Phyllobacterium</taxon>
    </lineage>
</organism>
<protein>
    <recommendedName>
        <fullName evidence="7">Alpha/beta hydrolase</fullName>
    </recommendedName>
</protein>
<dbReference type="InterPro" id="IPR029058">
    <property type="entry name" value="AB_hydrolase_fold"/>
</dbReference>
<dbReference type="GO" id="GO:0003847">
    <property type="term" value="F:1-alkyl-2-acetylglycerophosphocholine esterase activity"/>
    <property type="evidence" value="ECO:0007669"/>
    <property type="project" value="TreeGrafter"/>
</dbReference>
<evidence type="ECO:0000313" key="5">
    <source>
        <dbReference type="EMBL" id="PSH59725.1"/>
    </source>
</evidence>
<evidence type="ECO:0000256" key="4">
    <source>
        <dbReference type="SAM" id="MobiDB-lite"/>
    </source>
</evidence>
<evidence type="ECO:0000313" key="6">
    <source>
        <dbReference type="Proteomes" id="UP000241158"/>
    </source>
</evidence>
<dbReference type="PANTHER" id="PTHR10272:SF0">
    <property type="entry name" value="PLATELET-ACTIVATING FACTOR ACETYLHYDROLASE"/>
    <property type="match status" value="1"/>
</dbReference>
<dbReference type="AlphaFoldDB" id="A0A2P7AZS1"/>
<feature type="compositionally biased region" description="Basic and acidic residues" evidence="4">
    <location>
        <begin position="900"/>
        <end position="910"/>
    </location>
</feature>
<evidence type="ECO:0000256" key="1">
    <source>
        <dbReference type="ARBA" id="ARBA00022801"/>
    </source>
</evidence>
<accession>A0A2P7AZS1</accession>
<name>A0A2P7AZS1_9HYPH</name>
<feature type="region of interest" description="Disordered" evidence="4">
    <location>
        <begin position="891"/>
        <end position="910"/>
    </location>
</feature>
<keyword evidence="2" id="KW-0442">Lipid degradation</keyword>
<evidence type="ECO:0000256" key="3">
    <source>
        <dbReference type="ARBA" id="ARBA00023098"/>
    </source>
</evidence>
<dbReference type="Gene3D" id="3.40.50.1820">
    <property type="entry name" value="alpha/beta hydrolase"/>
    <property type="match status" value="1"/>
</dbReference>
<comment type="caution">
    <text evidence="5">The sequence shown here is derived from an EMBL/GenBank/DDBJ whole genome shotgun (WGS) entry which is preliminary data.</text>
</comment>
<keyword evidence="6" id="KW-1185">Reference proteome</keyword>
<dbReference type="Proteomes" id="UP000241158">
    <property type="component" value="Unassembled WGS sequence"/>
</dbReference>
<evidence type="ECO:0008006" key="7">
    <source>
        <dbReference type="Google" id="ProtNLM"/>
    </source>
</evidence>
<dbReference type="GO" id="GO:0016042">
    <property type="term" value="P:lipid catabolic process"/>
    <property type="evidence" value="ECO:0007669"/>
    <property type="project" value="UniProtKB-KW"/>
</dbReference>
<keyword evidence="3" id="KW-0443">Lipid metabolism</keyword>
<dbReference type="PANTHER" id="PTHR10272">
    <property type="entry name" value="PLATELET-ACTIVATING FACTOR ACETYLHYDROLASE"/>
    <property type="match status" value="1"/>
</dbReference>